<reference evidence="1" key="2">
    <citation type="submission" date="2020-09" db="EMBL/GenBank/DDBJ databases">
        <authorList>
            <person name="Sun Q."/>
            <person name="Zhou Y."/>
        </authorList>
    </citation>
    <scope>NUCLEOTIDE SEQUENCE</scope>
    <source>
        <strain evidence="1">CGMCC 1.15290</strain>
    </source>
</reference>
<keyword evidence="2" id="KW-1185">Reference proteome</keyword>
<organism evidence="1 2">
    <name type="scientific">Filimonas zeae</name>
    <dbReference type="NCBI Taxonomy" id="1737353"/>
    <lineage>
        <taxon>Bacteria</taxon>
        <taxon>Pseudomonadati</taxon>
        <taxon>Bacteroidota</taxon>
        <taxon>Chitinophagia</taxon>
        <taxon>Chitinophagales</taxon>
        <taxon>Chitinophagaceae</taxon>
        <taxon>Filimonas</taxon>
    </lineage>
</organism>
<name>A0A917IW02_9BACT</name>
<evidence type="ECO:0000313" key="1">
    <source>
        <dbReference type="EMBL" id="GGH63485.1"/>
    </source>
</evidence>
<dbReference type="AlphaFoldDB" id="A0A917IW02"/>
<proteinExistence type="predicted"/>
<gene>
    <name evidence="1" type="ORF">GCM10011379_14440</name>
</gene>
<dbReference type="RefSeq" id="WP_188951356.1">
    <property type="nucleotide sequence ID" value="NZ_BMIB01000002.1"/>
</dbReference>
<comment type="caution">
    <text evidence="1">The sequence shown here is derived from an EMBL/GenBank/DDBJ whole genome shotgun (WGS) entry which is preliminary data.</text>
</comment>
<dbReference type="EMBL" id="BMIB01000002">
    <property type="protein sequence ID" value="GGH63485.1"/>
    <property type="molecule type" value="Genomic_DNA"/>
</dbReference>
<dbReference type="Proteomes" id="UP000627292">
    <property type="component" value="Unassembled WGS sequence"/>
</dbReference>
<evidence type="ECO:0000313" key="2">
    <source>
        <dbReference type="Proteomes" id="UP000627292"/>
    </source>
</evidence>
<accession>A0A917IW02</accession>
<sequence length="398" mass="45340">MKPAITLLQLNNLLGKNTPPSQLRILLQNNQHLHLINTCNQLCARLVTETERDALSMSKCFSASLRQKGAMVIRLLDTLQRLYTAHPDLQCVYQPVLERLLNVHDTFRDAYTDDYTAGQKIPDIRLQSHIRHMQAAYHNLLQSDKENLLLKAVLSPVSQLIRHSSKGNNTDSKVEYAQVLLLNVRLWRFKKLPDSALYEIAVAMNINCRELLHYLKHLGEELLTQEETHQKKTELIHQWNHQHNLARCSYSWRKASQPGFDTTSKPLAEMITEWIHLKKTALLQTPADAQPVARLCTSENGEYVGWWIKVITEAGFSTNRVVAHSIRILAQVISLPGSVIPSTKHLEQIASNAAISITIKKKLIEFGNDFLRIVNLIPVKGQRTQPTTKQQNGKTSRK</sequence>
<protein>
    <submittedName>
        <fullName evidence="1">Uncharacterized protein</fullName>
    </submittedName>
</protein>
<reference evidence="1" key="1">
    <citation type="journal article" date="2014" name="Int. J. Syst. Evol. Microbiol.">
        <title>Complete genome sequence of Corynebacterium casei LMG S-19264T (=DSM 44701T), isolated from a smear-ripened cheese.</title>
        <authorList>
            <consortium name="US DOE Joint Genome Institute (JGI-PGF)"/>
            <person name="Walter F."/>
            <person name="Albersmeier A."/>
            <person name="Kalinowski J."/>
            <person name="Ruckert C."/>
        </authorList>
    </citation>
    <scope>NUCLEOTIDE SEQUENCE</scope>
    <source>
        <strain evidence="1">CGMCC 1.15290</strain>
    </source>
</reference>